<reference evidence="3 4" key="1">
    <citation type="submission" date="2024-06" db="EMBL/GenBank/DDBJ databases">
        <title>The Natural Products Discovery Center: Release of the First 8490 Sequenced Strains for Exploring Actinobacteria Biosynthetic Diversity.</title>
        <authorList>
            <person name="Kalkreuter E."/>
            <person name="Kautsar S.A."/>
            <person name="Yang D."/>
            <person name="Bader C.D."/>
            <person name="Teijaro C.N."/>
            <person name="Fluegel L."/>
            <person name="Davis C.M."/>
            <person name="Simpson J.R."/>
            <person name="Lauterbach L."/>
            <person name="Steele A.D."/>
            <person name="Gui C."/>
            <person name="Meng S."/>
            <person name="Li G."/>
            <person name="Viehrig K."/>
            <person name="Ye F."/>
            <person name="Su P."/>
            <person name="Kiefer A.F."/>
            <person name="Nichols A."/>
            <person name="Cepeda A.J."/>
            <person name="Yan W."/>
            <person name="Fan B."/>
            <person name="Jiang Y."/>
            <person name="Adhikari A."/>
            <person name="Zheng C.-J."/>
            <person name="Schuster L."/>
            <person name="Cowan T.M."/>
            <person name="Smanski M.J."/>
            <person name="Chevrette M.G."/>
            <person name="De Carvalho L.P.S."/>
            <person name="Shen B."/>
        </authorList>
    </citation>
    <scope>NUCLEOTIDE SEQUENCE [LARGE SCALE GENOMIC DNA]</scope>
    <source>
        <strain evidence="3 4">NPDC052347</strain>
    </source>
</reference>
<keyword evidence="4" id="KW-1185">Reference proteome</keyword>
<evidence type="ECO:0000256" key="1">
    <source>
        <dbReference type="SAM" id="MobiDB-lite"/>
    </source>
</evidence>
<accession>A0ABV3K6A7</accession>
<dbReference type="Proteomes" id="UP001552594">
    <property type="component" value="Unassembled WGS sequence"/>
</dbReference>
<dbReference type="PANTHER" id="PTHR35335">
    <property type="entry name" value="UPF0716 PROTEIN FXSA"/>
    <property type="match status" value="1"/>
</dbReference>
<keyword evidence="2" id="KW-1133">Transmembrane helix</keyword>
<feature type="transmembrane region" description="Helical" evidence="2">
    <location>
        <begin position="23"/>
        <end position="43"/>
    </location>
</feature>
<protein>
    <submittedName>
        <fullName evidence="3">FxsA family membrane protein</fullName>
    </submittedName>
</protein>
<dbReference type="NCBIfam" id="NF008527">
    <property type="entry name" value="PRK11463.1-1"/>
    <property type="match status" value="1"/>
</dbReference>
<evidence type="ECO:0000256" key="2">
    <source>
        <dbReference type="SAM" id="Phobius"/>
    </source>
</evidence>
<dbReference type="InterPro" id="IPR007313">
    <property type="entry name" value="FxsA"/>
</dbReference>
<keyword evidence="2" id="KW-0472">Membrane</keyword>
<comment type="caution">
    <text evidence="3">The sequence shown here is derived from an EMBL/GenBank/DDBJ whole genome shotgun (WGS) entry which is preliminary data.</text>
</comment>
<organism evidence="3 4">
    <name type="scientific">Streptomyces orinoci</name>
    <name type="common">Streptoverticillium orinoci</name>
    <dbReference type="NCBI Taxonomy" id="67339"/>
    <lineage>
        <taxon>Bacteria</taxon>
        <taxon>Bacillati</taxon>
        <taxon>Actinomycetota</taxon>
        <taxon>Actinomycetes</taxon>
        <taxon>Kitasatosporales</taxon>
        <taxon>Streptomycetaceae</taxon>
        <taxon>Streptomyces</taxon>
    </lineage>
</organism>
<dbReference type="EMBL" id="JBFAUK010000036">
    <property type="protein sequence ID" value="MEV5510600.1"/>
    <property type="molecule type" value="Genomic_DNA"/>
</dbReference>
<evidence type="ECO:0000313" key="4">
    <source>
        <dbReference type="Proteomes" id="UP001552594"/>
    </source>
</evidence>
<dbReference type="RefSeq" id="WP_109278748.1">
    <property type="nucleotide sequence ID" value="NZ_JBFAUK010000036.1"/>
</dbReference>
<feature type="region of interest" description="Disordered" evidence="1">
    <location>
        <begin position="147"/>
        <end position="184"/>
    </location>
</feature>
<dbReference type="NCBIfam" id="NF008528">
    <property type="entry name" value="PRK11463.1-2"/>
    <property type="match status" value="1"/>
</dbReference>
<dbReference type="Pfam" id="PF04186">
    <property type="entry name" value="FxsA"/>
    <property type="match status" value="1"/>
</dbReference>
<feature type="transmembrane region" description="Helical" evidence="2">
    <location>
        <begin position="49"/>
        <end position="66"/>
    </location>
</feature>
<sequence>MTFGMQQQSAPTRPPGRSRIRRILPPAVAAWVLLELWLLILVADAAGGLTVFLLLAGGLVLGALVIKRAGRRAWERLTASLQSGAAPESGGNAVIMLGGLLLMVPGLLSDVAGLLCLFPPTGALVRRAGARWLNRPGPLGEAFQQAQQAQQARTGNGEGVVIQGEVIRDDQPPATPRQDPQLPH</sequence>
<name>A0ABV3K6A7_STRON</name>
<keyword evidence="2" id="KW-0812">Transmembrane</keyword>
<evidence type="ECO:0000313" key="3">
    <source>
        <dbReference type="EMBL" id="MEV5510600.1"/>
    </source>
</evidence>
<gene>
    <name evidence="3" type="primary">fxsA</name>
    <name evidence="3" type="ORF">AB0L16_29955</name>
</gene>
<dbReference type="PANTHER" id="PTHR35335:SF1">
    <property type="entry name" value="UPF0716 PROTEIN FXSA"/>
    <property type="match status" value="1"/>
</dbReference>
<proteinExistence type="predicted"/>